<proteinExistence type="predicted"/>
<dbReference type="AlphaFoldDB" id="A0A382M501"/>
<keyword evidence="4 6" id="KW-1133">Transmembrane helix</keyword>
<dbReference type="Pfam" id="PF07260">
    <property type="entry name" value="ANKH"/>
    <property type="match status" value="1"/>
</dbReference>
<comment type="subcellular location">
    <subcellularLocation>
        <location evidence="1">Membrane</location>
        <topology evidence="1">Multi-pass membrane protein</topology>
    </subcellularLocation>
</comment>
<feature type="transmembrane region" description="Helical" evidence="6">
    <location>
        <begin position="118"/>
        <end position="139"/>
    </location>
</feature>
<evidence type="ECO:0000256" key="1">
    <source>
        <dbReference type="ARBA" id="ARBA00004141"/>
    </source>
</evidence>
<gene>
    <name evidence="7" type="ORF">METZ01_LOCUS296847</name>
</gene>
<protein>
    <recommendedName>
        <fullName evidence="8">Polysaccharide biosynthesis protein C-terminal domain-containing protein</fullName>
    </recommendedName>
</protein>
<evidence type="ECO:0000256" key="6">
    <source>
        <dbReference type="SAM" id="Phobius"/>
    </source>
</evidence>
<keyword evidence="5 6" id="KW-0472">Membrane</keyword>
<evidence type="ECO:0000313" key="7">
    <source>
        <dbReference type="EMBL" id="SVC43993.1"/>
    </source>
</evidence>
<evidence type="ECO:0000256" key="4">
    <source>
        <dbReference type="ARBA" id="ARBA00022989"/>
    </source>
</evidence>
<feature type="transmembrane region" description="Helical" evidence="6">
    <location>
        <begin position="77"/>
        <end position="98"/>
    </location>
</feature>
<dbReference type="GO" id="GO:0005315">
    <property type="term" value="F:phosphate transmembrane transporter activity"/>
    <property type="evidence" value="ECO:0007669"/>
    <property type="project" value="InterPro"/>
</dbReference>
<feature type="transmembrane region" description="Helical" evidence="6">
    <location>
        <begin position="181"/>
        <end position="201"/>
    </location>
</feature>
<dbReference type="PANTHER" id="PTHR28384:SF1">
    <property type="entry name" value="PROGRESSIVE ANKYLOSIS PROTEIN HOMOLOG"/>
    <property type="match status" value="1"/>
</dbReference>
<dbReference type="PANTHER" id="PTHR28384">
    <property type="entry name" value="PROGRESSIVE ANKYLOSIS PROTEIN HOMOLOG"/>
    <property type="match status" value="1"/>
</dbReference>
<evidence type="ECO:0000256" key="3">
    <source>
        <dbReference type="ARBA" id="ARBA00022692"/>
    </source>
</evidence>
<evidence type="ECO:0000256" key="5">
    <source>
        <dbReference type="ARBA" id="ARBA00023136"/>
    </source>
</evidence>
<keyword evidence="3 6" id="KW-0812">Transmembrane</keyword>
<evidence type="ECO:0008006" key="8">
    <source>
        <dbReference type="Google" id="ProtNLM"/>
    </source>
</evidence>
<reference evidence="7" key="1">
    <citation type="submission" date="2018-05" db="EMBL/GenBank/DDBJ databases">
        <authorList>
            <person name="Lanie J.A."/>
            <person name="Ng W.-L."/>
            <person name="Kazmierczak K.M."/>
            <person name="Andrzejewski T.M."/>
            <person name="Davidsen T.M."/>
            <person name="Wayne K.J."/>
            <person name="Tettelin H."/>
            <person name="Glass J.I."/>
            <person name="Rusch D."/>
            <person name="Podicherti R."/>
            <person name="Tsui H.-C.T."/>
            <person name="Winkler M.E."/>
        </authorList>
    </citation>
    <scope>NUCLEOTIDE SEQUENCE</scope>
</reference>
<name>A0A382M501_9ZZZZ</name>
<keyword evidence="2" id="KW-0813">Transport</keyword>
<feature type="transmembrane region" description="Helical" evidence="6">
    <location>
        <begin position="151"/>
        <end position="175"/>
    </location>
</feature>
<organism evidence="7">
    <name type="scientific">marine metagenome</name>
    <dbReference type="NCBI Taxonomy" id="408172"/>
    <lineage>
        <taxon>unclassified sequences</taxon>
        <taxon>metagenomes</taxon>
        <taxon>ecological metagenomes</taxon>
    </lineage>
</organism>
<dbReference type="GO" id="GO:0030504">
    <property type="term" value="F:inorganic diphosphate transmembrane transporter activity"/>
    <property type="evidence" value="ECO:0007669"/>
    <property type="project" value="TreeGrafter"/>
</dbReference>
<accession>A0A382M501</accession>
<feature type="non-terminal residue" evidence="7">
    <location>
        <position position="239"/>
    </location>
</feature>
<dbReference type="InterPro" id="IPR009887">
    <property type="entry name" value="ANKH"/>
</dbReference>
<sequence length="239" mass="26235">MYLQLTRFILPLVLAMVAYELGKQFLNGGMARMPSAVETLASYGLAWGIAMVLSSAQSQTRQLGLVLADSRQALRKVRQFVIGFSAVLSGTLSVLAFTPAGVWLIEDLHAVESGMSSMVLQAIFWLIPYPIIDAQYRLVSGLLIRIRRTDIVSYASIAGIGMSIVSVFALLPVGFIREEPILLPVLVTYLGLLAELSFNLIGFQRNKGLFLEEAAKCADVSRGPLTLGYVFRFFWPLAL</sequence>
<dbReference type="GO" id="GO:0005886">
    <property type="term" value="C:plasma membrane"/>
    <property type="evidence" value="ECO:0007669"/>
    <property type="project" value="TreeGrafter"/>
</dbReference>
<dbReference type="GO" id="GO:0035435">
    <property type="term" value="P:phosphate ion transmembrane transport"/>
    <property type="evidence" value="ECO:0007669"/>
    <property type="project" value="InterPro"/>
</dbReference>
<evidence type="ECO:0000256" key="2">
    <source>
        <dbReference type="ARBA" id="ARBA00022448"/>
    </source>
</evidence>
<dbReference type="EMBL" id="UINC01091321">
    <property type="protein sequence ID" value="SVC43993.1"/>
    <property type="molecule type" value="Genomic_DNA"/>
</dbReference>